<feature type="domain" description="MurNAc-LAA" evidence="2">
    <location>
        <begin position="110"/>
        <end position="232"/>
    </location>
</feature>
<comment type="caution">
    <text evidence="3">The sequence shown here is derived from an EMBL/GenBank/DDBJ whole genome shotgun (WGS) entry which is preliminary data.</text>
</comment>
<dbReference type="CDD" id="cd02696">
    <property type="entry name" value="MurNAc-LAA"/>
    <property type="match status" value="1"/>
</dbReference>
<dbReference type="SUPFAM" id="SSF53187">
    <property type="entry name" value="Zn-dependent exopeptidases"/>
    <property type="match status" value="1"/>
</dbReference>
<dbReference type="Proteomes" id="UP001595387">
    <property type="component" value="Unassembled WGS sequence"/>
</dbReference>
<organism evidence="3 4">
    <name type="scientific">Virgibacillus sediminis</name>
    <dbReference type="NCBI Taxonomy" id="202260"/>
    <lineage>
        <taxon>Bacteria</taxon>
        <taxon>Bacillati</taxon>
        <taxon>Bacillota</taxon>
        <taxon>Bacilli</taxon>
        <taxon>Bacillales</taxon>
        <taxon>Bacillaceae</taxon>
        <taxon>Virgibacillus</taxon>
    </lineage>
</organism>
<dbReference type="SUPFAM" id="SSF50998">
    <property type="entry name" value="Quinoprotein alcohol dehydrogenase-like"/>
    <property type="match status" value="1"/>
</dbReference>
<dbReference type="PANTHER" id="PTHR30404:SF0">
    <property type="entry name" value="N-ACETYLMURAMOYL-L-ALANINE AMIDASE AMIC"/>
    <property type="match status" value="1"/>
</dbReference>
<sequence length="654" mass="73973">MKGKLITLAAVAIFLILGFPVLAMAEKTVIIDPGHGGRYTGTSGYSGASTGYYEKHANMEISQKLRAVLVNKGYNVKMTRTTDKHFSSYSSSADLRERMKVANGMVEDRDNTIFISIHHNALPSNPAMRGYETYYFDIKDGISSSYPPDPLQVKYSPESRRLAKVVHTNVLSYAPVTEGRGIVSNNLYVTRNAQVPSILAEMGYMSNPTEERNIKSSSDQQKKAEALARGIDSYFNVYEVYNESGERLRIYETEGAALTYAKSRDNVYVFDKARQEVTFTNIDTRYEVHHAAKGLLEEPFATEEMALDFAKKWKNTYILDNETDNILWSNYLSKNYSVIHAAKGELYSDYNLEGAIQYAEDWKNTKVVNTKTDELLWSNYLSKNYSVIHAAKGELYTAYSLNGAIEYAEDWLNTKVVNTNTGELLWSNYLDVDKENNQVTEKNFKVIHAAKGELYADSTLEGAIGYAEDWLNTKVVNEKTGELLWSNYLDVDKENNQVTEKNFKVIHAAKGELYADSTLEGAINYAKDWLNTKVVNEETGELLWSNYLDVDKQSNQVTEKNFKVIHAAKGELYADSTLEGAIDYAGAWLNTKVVNEETGELLWSNYLQPTYAVTHSVHGVLYESFSKDDAIEYAQKWKNTKVIHTATDEVVWVF</sequence>
<dbReference type="RefSeq" id="WP_390306913.1">
    <property type="nucleotide sequence ID" value="NZ_JBHRRZ010000031.1"/>
</dbReference>
<proteinExistence type="predicted"/>
<name>A0ABV7A825_9BACI</name>
<dbReference type="InterPro" id="IPR050695">
    <property type="entry name" value="N-acetylmuramoyl_amidase_3"/>
</dbReference>
<dbReference type="Pfam" id="PF01520">
    <property type="entry name" value="Amidase_3"/>
    <property type="match status" value="1"/>
</dbReference>
<dbReference type="InterPro" id="IPR002508">
    <property type="entry name" value="MurNAc-LAA_cat"/>
</dbReference>
<keyword evidence="1" id="KW-0378">Hydrolase</keyword>
<evidence type="ECO:0000256" key="1">
    <source>
        <dbReference type="ARBA" id="ARBA00022801"/>
    </source>
</evidence>
<evidence type="ECO:0000259" key="2">
    <source>
        <dbReference type="SMART" id="SM00646"/>
    </source>
</evidence>
<dbReference type="SMART" id="SM00646">
    <property type="entry name" value="Ami_3"/>
    <property type="match status" value="1"/>
</dbReference>
<dbReference type="EMBL" id="JBHRRZ010000031">
    <property type="protein sequence ID" value="MFC2949131.1"/>
    <property type="molecule type" value="Genomic_DNA"/>
</dbReference>
<dbReference type="InterPro" id="IPR011047">
    <property type="entry name" value="Quinoprotein_ADH-like_sf"/>
</dbReference>
<reference evidence="4" key="1">
    <citation type="journal article" date="2019" name="Int. J. Syst. Evol. Microbiol.">
        <title>The Global Catalogue of Microorganisms (GCM) 10K type strain sequencing project: providing services to taxonomists for standard genome sequencing and annotation.</title>
        <authorList>
            <consortium name="The Broad Institute Genomics Platform"/>
            <consortium name="The Broad Institute Genome Sequencing Center for Infectious Disease"/>
            <person name="Wu L."/>
            <person name="Ma J."/>
        </authorList>
    </citation>
    <scope>NUCLEOTIDE SEQUENCE [LARGE SCALE GENOMIC DNA]</scope>
    <source>
        <strain evidence="4">KCTC 13193</strain>
    </source>
</reference>
<accession>A0ABV7A825</accession>
<protein>
    <submittedName>
        <fullName evidence="3">N-acetylmuramoyl-L-alanine amidase</fullName>
    </submittedName>
</protein>
<evidence type="ECO:0000313" key="4">
    <source>
        <dbReference type="Proteomes" id="UP001595387"/>
    </source>
</evidence>
<keyword evidence="4" id="KW-1185">Reference proteome</keyword>
<dbReference type="PANTHER" id="PTHR30404">
    <property type="entry name" value="N-ACETYLMURAMOYL-L-ALANINE AMIDASE"/>
    <property type="match status" value="1"/>
</dbReference>
<dbReference type="Gene3D" id="3.40.630.40">
    <property type="entry name" value="Zn-dependent exopeptidases"/>
    <property type="match status" value="1"/>
</dbReference>
<gene>
    <name evidence="3" type="ORF">ACFODW_12390</name>
</gene>
<evidence type="ECO:0000313" key="3">
    <source>
        <dbReference type="EMBL" id="MFC2949131.1"/>
    </source>
</evidence>